<evidence type="ECO:0000313" key="5">
    <source>
        <dbReference type="Proteomes" id="UP000663305"/>
    </source>
</evidence>
<protein>
    <submittedName>
        <fullName evidence="4">Secreted protein, component of type IV pili likesystem</fullName>
    </submittedName>
</protein>
<dbReference type="AlphaFoldDB" id="A0A897NES7"/>
<dbReference type="InterPro" id="IPR055520">
    <property type="entry name" value="DUF7094"/>
</dbReference>
<dbReference type="InterPro" id="IPR056397">
    <property type="entry name" value="Fn3_arc"/>
</dbReference>
<dbReference type="InterPro" id="IPR055522">
    <property type="entry name" value="DUF7096"/>
</dbReference>
<dbReference type="Pfam" id="PF23375">
    <property type="entry name" value="DUF7094"/>
    <property type="match status" value="1"/>
</dbReference>
<name>A0A897NES7_9EURY</name>
<evidence type="ECO:0000259" key="1">
    <source>
        <dbReference type="Pfam" id="PF23374"/>
    </source>
</evidence>
<evidence type="ECO:0000259" key="2">
    <source>
        <dbReference type="Pfam" id="PF23375"/>
    </source>
</evidence>
<dbReference type="EMBL" id="CP064789">
    <property type="protein sequence ID" value="QSG10934.1"/>
    <property type="molecule type" value="Genomic_DNA"/>
</dbReference>
<dbReference type="Proteomes" id="UP000663305">
    <property type="component" value="Chromosome"/>
</dbReference>
<feature type="domain" description="DUF7094" evidence="2">
    <location>
        <begin position="216"/>
        <end position="325"/>
    </location>
</feature>
<dbReference type="Pfam" id="PF23379">
    <property type="entry name" value="DUF7096"/>
    <property type="match status" value="1"/>
</dbReference>
<evidence type="ECO:0000313" key="4">
    <source>
        <dbReference type="EMBL" id="QSG10934.1"/>
    </source>
</evidence>
<feature type="domain" description="Fibronectin-III type-like" evidence="1">
    <location>
        <begin position="329"/>
        <end position="404"/>
    </location>
</feature>
<dbReference type="Pfam" id="PF23374">
    <property type="entry name" value="Fn3_arc"/>
    <property type="match status" value="1"/>
</dbReference>
<dbReference type="RefSeq" id="WP_229125477.1">
    <property type="nucleotide sequence ID" value="NZ_CP064789.1"/>
</dbReference>
<proteinExistence type="predicted"/>
<organism evidence="4 5">
    <name type="scientific">Halapricum desulfuricans</name>
    <dbReference type="NCBI Taxonomy" id="2841257"/>
    <lineage>
        <taxon>Archaea</taxon>
        <taxon>Methanobacteriati</taxon>
        <taxon>Methanobacteriota</taxon>
        <taxon>Stenosarchaea group</taxon>
        <taxon>Halobacteria</taxon>
        <taxon>Halobacteriales</taxon>
        <taxon>Haloarculaceae</taxon>
        <taxon>Halapricum</taxon>
    </lineage>
</organism>
<evidence type="ECO:0000259" key="3">
    <source>
        <dbReference type="Pfam" id="PF23379"/>
    </source>
</evidence>
<dbReference type="GeneID" id="68860030"/>
<gene>
    <name evidence="4" type="ORF">HSBGL_0499</name>
</gene>
<sequence length="415" mass="44881">MDVPGTGCPALLLVISILTVSGAAVGFAQTAGQHTQSLESSLAEANGTSNYGHVSDENLERAVLLQSGVDVTAATQIDNNRIGARLVTASFNSEYEDSHTASERTAAVRTAIQRLEKRSEQVNERQVAALKKYNRGDITPRQYVAVLARGDAAVRAIDSAATNIEDVGDSTFEYEIQPDLAERIDRLDAKASPISGPIRRDQFRAAIVGFDPSSSIYLETSNEIAVFAMIDDGRYIRSAFDSTGVDVDTQPQLQMTDAIDHITRYYPWTLNTSNRDQAATFNTLWAGNVFSARVPHTQGELHTYVDASTGEVFKEYQIKHLSDLPVAQTYTNRTEKYVLTVNATHDTGPLEVSLVRRTTGDSANASVRIDGTTVGSTGSDGHLWTVDTRGPTTVRVTAADGATFTVEVDPEDLSG</sequence>
<reference evidence="4" key="1">
    <citation type="submission" date="2020-11" db="EMBL/GenBank/DDBJ databases">
        <title>Carbohydrate-dependent, anaerobic sulfur respiration: A novel catabolism in halophilic archaea.</title>
        <authorList>
            <person name="Sorokin D.Y."/>
            <person name="Messina E."/>
            <person name="Smedile F."/>
            <person name="La Cono V."/>
            <person name="Hallsworth J.E."/>
            <person name="Yakimov M.M."/>
        </authorList>
    </citation>
    <scope>NUCLEOTIDE SEQUENCE</scope>
    <source>
        <strain evidence="4">HSR-Bgl</strain>
    </source>
</reference>
<feature type="domain" description="DUF7096" evidence="3">
    <location>
        <begin position="10"/>
        <end position="205"/>
    </location>
</feature>
<accession>A0A897NES7</accession>